<evidence type="ECO:0000313" key="3">
    <source>
        <dbReference type="Proteomes" id="UP001148125"/>
    </source>
</evidence>
<feature type="transmembrane region" description="Helical" evidence="1">
    <location>
        <begin position="21"/>
        <end position="39"/>
    </location>
</feature>
<evidence type="ECO:0000256" key="1">
    <source>
        <dbReference type="SAM" id="Phobius"/>
    </source>
</evidence>
<evidence type="ECO:0008006" key="4">
    <source>
        <dbReference type="Google" id="ProtNLM"/>
    </source>
</evidence>
<evidence type="ECO:0000313" key="2">
    <source>
        <dbReference type="EMBL" id="MDE5413295.1"/>
    </source>
</evidence>
<feature type="transmembrane region" description="Helical" evidence="1">
    <location>
        <begin position="130"/>
        <end position="147"/>
    </location>
</feature>
<dbReference type="RefSeq" id="WP_275117914.1">
    <property type="nucleotide sequence ID" value="NZ_JAOTPO010000004.1"/>
</dbReference>
<protein>
    <recommendedName>
        <fullName evidence="4">DUF308 domain-containing protein</fullName>
    </recommendedName>
</protein>
<keyword evidence="1" id="KW-0812">Transmembrane</keyword>
<dbReference type="InterPro" id="IPR053824">
    <property type="entry name" value="DUF7010"/>
</dbReference>
<keyword evidence="3" id="KW-1185">Reference proteome</keyword>
<feature type="transmembrane region" description="Helical" evidence="1">
    <location>
        <begin position="153"/>
        <end position="172"/>
    </location>
</feature>
<dbReference type="Pfam" id="PF22765">
    <property type="entry name" value="DUF7010"/>
    <property type="match status" value="1"/>
</dbReference>
<name>A0ABT5VDG4_9BACI</name>
<feature type="transmembrane region" description="Helical" evidence="1">
    <location>
        <begin position="78"/>
        <end position="99"/>
    </location>
</feature>
<feature type="transmembrane region" description="Helical" evidence="1">
    <location>
        <begin position="45"/>
        <end position="66"/>
    </location>
</feature>
<feature type="transmembrane region" description="Helical" evidence="1">
    <location>
        <begin position="105"/>
        <end position="123"/>
    </location>
</feature>
<accession>A0ABT5VDG4</accession>
<dbReference type="Proteomes" id="UP001148125">
    <property type="component" value="Unassembled WGS sequence"/>
</dbReference>
<proteinExistence type="predicted"/>
<organism evidence="2 3">
    <name type="scientific">Alkalihalobacterium chitinilyticum</name>
    <dbReference type="NCBI Taxonomy" id="2980103"/>
    <lineage>
        <taxon>Bacteria</taxon>
        <taxon>Bacillati</taxon>
        <taxon>Bacillota</taxon>
        <taxon>Bacilli</taxon>
        <taxon>Bacillales</taxon>
        <taxon>Bacillaceae</taxon>
        <taxon>Alkalihalobacterium</taxon>
    </lineage>
</organism>
<dbReference type="EMBL" id="JAOTPO010000004">
    <property type="protein sequence ID" value="MDE5413295.1"/>
    <property type="molecule type" value="Genomic_DNA"/>
</dbReference>
<keyword evidence="1" id="KW-1133">Transmembrane helix</keyword>
<reference evidence="2" key="1">
    <citation type="submission" date="2024-05" db="EMBL/GenBank/DDBJ databases">
        <title>Alkalihalobacillus sp. strain MEB203 novel alkaliphilic bacterium from Lonar Lake, India.</title>
        <authorList>
            <person name="Joshi A."/>
            <person name="Thite S."/>
            <person name="Mengade P."/>
        </authorList>
    </citation>
    <scope>NUCLEOTIDE SEQUENCE</scope>
    <source>
        <strain evidence="2">MEB 203</strain>
    </source>
</reference>
<keyword evidence="1" id="KW-0472">Membrane</keyword>
<gene>
    <name evidence="2" type="ORF">N7Z68_07840</name>
</gene>
<sequence>MKSLQQLQRELSISTAKGTPMLYAGILFWFFAGLSYFFIPEDIRFWVYIYGVGIIFPLGILISKILKKDMFVHDNPLSSLAGLLGAMQILFIPVVLIFIAKNPAIIPYVLAVLTGAHFLPFSWVYQTKWYLIHSFAVIGIALISFYIPNGMMVFLPFALAIEYSIITCFLSLEVKRLKAMQGTTSSI</sequence>
<comment type="caution">
    <text evidence="2">The sequence shown here is derived from an EMBL/GenBank/DDBJ whole genome shotgun (WGS) entry which is preliminary data.</text>
</comment>